<dbReference type="EMBL" id="MWWV01000001">
    <property type="protein sequence ID" value="OZG59274.1"/>
    <property type="molecule type" value="Genomic_DNA"/>
</dbReference>
<reference evidence="1 2" key="1">
    <citation type="journal article" date="2017" name="BMC Genomics">
        <title>Comparative genomic and phylogenomic analyses of the Bifidobacteriaceae family.</title>
        <authorList>
            <person name="Lugli G.A."/>
            <person name="Milani C."/>
            <person name="Turroni F."/>
            <person name="Duranti S."/>
            <person name="Mancabelli L."/>
            <person name="Mangifesta M."/>
            <person name="Ferrario C."/>
            <person name="Modesto M."/>
            <person name="Mattarelli P."/>
            <person name="Jiri K."/>
            <person name="van Sinderen D."/>
            <person name="Ventura M."/>
        </authorList>
    </citation>
    <scope>NUCLEOTIDE SEQUENCE [LARGE SCALE GENOMIC DNA]</scope>
    <source>
        <strain evidence="1 2">DSM 100201</strain>
    </source>
</reference>
<name>A0A261FJD7_9BIFI</name>
<sequence>MYDVYKKEKNNMSPMIYRAILRLTAPEEFNDQNNDKEN</sequence>
<organism evidence="1 2">
    <name type="scientific">Bifidobacterium tissieri</name>
    <dbReference type="NCBI Taxonomy" id="1630162"/>
    <lineage>
        <taxon>Bacteria</taxon>
        <taxon>Bacillati</taxon>
        <taxon>Actinomycetota</taxon>
        <taxon>Actinomycetes</taxon>
        <taxon>Bifidobacteriales</taxon>
        <taxon>Bifidobacteriaceae</taxon>
        <taxon>Bifidobacterium</taxon>
    </lineage>
</organism>
<evidence type="ECO:0000313" key="1">
    <source>
        <dbReference type="EMBL" id="OZG59274.1"/>
    </source>
</evidence>
<accession>A0A261FJD7</accession>
<protein>
    <submittedName>
        <fullName evidence="1">Uncharacterized protein</fullName>
    </submittedName>
</protein>
<gene>
    <name evidence="1" type="ORF">BTIS_0005</name>
</gene>
<keyword evidence="2" id="KW-1185">Reference proteome</keyword>
<comment type="caution">
    <text evidence="1">The sequence shown here is derived from an EMBL/GenBank/DDBJ whole genome shotgun (WGS) entry which is preliminary data.</text>
</comment>
<dbReference type="Proteomes" id="UP000216444">
    <property type="component" value="Unassembled WGS sequence"/>
</dbReference>
<proteinExistence type="predicted"/>
<dbReference type="AlphaFoldDB" id="A0A261FJD7"/>
<evidence type="ECO:0000313" key="2">
    <source>
        <dbReference type="Proteomes" id="UP000216444"/>
    </source>
</evidence>